<comment type="catalytic activity">
    <reaction evidence="12 13">
        <text>hydrolysis of (1-&gt;4)-alpha-D-glucosidic linkage in 4-alpha-D-[(1-&gt;4)-alpha-D-glucanosyl]n trehalose to yield trehalose and (1-&gt;4)-alpha-D-glucan.</text>
        <dbReference type="EC" id="3.2.1.141"/>
    </reaction>
</comment>
<evidence type="ECO:0000256" key="7">
    <source>
        <dbReference type="ARBA" id="ARBA00022801"/>
    </source>
</evidence>
<dbReference type="GO" id="GO:0005737">
    <property type="term" value="C:cytoplasm"/>
    <property type="evidence" value="ECO:0007669"/>
    <property type="project" value="UniProtKB-SubCell"/>
</dbReference>
<dbReference type="InterPro" id="IPR017853">
    <property type="entry name" value="GH"/>
</dbReference>
<dbReference type="Pfam" id="PF00128">
    <property type="entry name" value="Alpha-amylase"/>
    <property type="match status" value="1"/>
</dbReference>
<evidence type="ECO:0000256" key="1">
    <source>
        <dbReference type="ARBA" id="ARBA00004496"/>
    </source>
</evidence>
<evidence type="ECO:0000313" key="17">
    <source>
        <dbReference type="EMBL" id="WEK04375.1"/>
    </source>
</evidence>
<comment type="pathway">
    <text evidence="2 13">Glycan biosynthesis; trehalose biosynthesis.</text>
</comment>
<organism evidence="17 18">
    <name type="scientific">Candidatus Devosia phytovorans</name>
    <dbReference type="NCBI Taxonomy" id="3121372"/>
    <lineage>
        <taxon>Bacteria</taxon>
        <taxon>Pseudomonadati</taxon>
        <taxon>Pseudomonadota</taxon>
        <taxon>Alphaproteobacteria</taxon>
        <taxon>Hyphomicrobiales</taxon>
        <taxon>Devosiaceae</taxon>
        <taxon>Devosia</taxon>
    </lineage>
</organism>
<feature type="domain" description="Glycosyl hydrolase family 13 catalytic" evidence="16">
    <location>
        <begin position="87"/>
        <end position="452"/>
    </location>
</feature>
<evidence type="ECO:0000256" key="4">
    <source>
        <dbReference type="ARBA" id="ARBA00012268"/>
    </source>
</evidence>
<evidence type="ECO:0000256" key="8">
    <source>
        <dbReference type="ARBA" id="ARBA00023277"/>
    </source>
</evidence>
<dbReference type="EMBL" id="CP119312">
    <property type="protein sequence ID" value="WEK04375.1"/>
    <property type="molecule type" value="Genomic_DNA"/>
</dbReference>
<evidence type="ECO:0000256" key="15">
    <source>
        <dbReference type="PIRSR" id="PIRSR006337-3"/>
    </source>
</evidence>
<evidence type="ECO:0000256" key="10">
    <source>
        <dbReference type="ARBA" id="ARBA00032057"/>
    </source>
</evidence>
<comment type="subcellular location">
    <subcellularLocation>
        <location evidence="1 14">Cytoplasm</location>
    </subcellularLocation>
</comment>
<feature type="active site" description="Proton donor" evidence="14">
    <location>
        <position position="291"/>
    </location>
</feature>
<dbReference type="InterPro" id="IPR022567">
    <property type="entry name" value="DUF3459"/>
</dbReference>
<reference evidence="17" key="1">
    <citation type="submission" date="2023-03" db="EMBL/GenBank/DDBJ databases">
        <title>Andean soil-derived lignocellulolytic bacterial consortium as a source of novel taxa and putative plastic-active enzymes.</title>
        <authorList>
            <person name="Diaz-Garcia L."/>
            <person name="Chuvochina M."/>
            <person name="Feuerriegel G."/>
            <person name="Bunk B."/>
            <person name="Sproer C."/>
            <person name="Streit W.R."/>
            <person name="Rodriguez L.M."/>
            <person name="Overmann J."/>
            <person name="Jimenez D.J."/>
        </authorList>
    </citation>
    <scope>NUCLEOTIDE SEQUENCE</scope>
    <source>
        <strain evidence="17">MAG 4196</strain>
    </source>
</reference>
<evidence type="ECO:0000256" key="5">
    <source>
        <dbReference type="ARBA" id="ARBA00015938"/>
    </source>
</evidence>
<dbReference type="Pfam" id="PF11941">
    <property type="entry name" value="DUF3459"/>
    <property type="match status" value="1"/>
</dbReference>
<gene>
    <name evidence="17" type="ORF">P0Y65_19710</name>
</gene>
<keyword evidence="6" id="KW-0963">Cytoplasm</keyword>
<keyword evidence="7 13" id="KW-0378">Hydrolase</keyword>
<keyword evidence="8" id="KW-0119">Carbohydrate metabolism</keyword>
<feature type="active site" description="Nucleophile" evidence="14">
    <location>
        <position position="256"/>
    </location>
</feature>
<dbReference type="Gene3D" id="3.20.20.80">
    <property type="entry name" value="Glycosidases"/>
    <property type="match status" value="1"/>
</dbReference>
<evidence type="ECO:0000256" key="13">
    <source>
        <dbReference type="PIRNR" id="PIRNR006337"/>
    </source>
</evidence>
<name>A0AAJ5VUF3_9HYPH</name>
<dbReference type="InterPro" id="IPR006047">
    <property type="entry name" value="GH13_cat_dom"/>
</dbReference>
<dbReference type="AlphaFoldDB" id="A0AAJ5VUF3"/>
<accession>A0AAJ5VUF3</accession>
<dbReference type="InterPro" id="IPR044901">
    <property type="entry name" value="Trehalose_TreZ_E-set_sf"/>
</dbReference>
<dbReference type="Gene3D" id="1.10.10.760">
    <property type="entry name" value="E-set domains of sugar-utilizing enzymes"/>
    <property type="match status" value="1"/>
</dbReference>
<dbReference type="PIRSF" id="PIRSF006337">
    <property type="entry name" value="Trehalose_TreZ"/>
    <property type="match status" value="1"/>
</dbReference>
<dbReference type="SUPFAM" id="SSF51445">
    <property type="entry name" value="(Trans)glycosidases"/>
    <property type="match status" value="1"/>
</dbReference>
<sequence length="613" mass="67395">MPIPGAVPDETGTSFTVWAEGRQTVTVEIEGHGETALMPQSDGYFHAHVAGVRPGARYGFRVDNGPVLPDPASRCQPDGNAGWSAVQSSAYAWTDENWRGPGHFDHLIYELNVGTFTGNGTWDAATRRLEHLHELGVSIIHLMPVATFEGAFGWGYDTTLPYAPFAPYGTPDEMRAFIDRAHALGLGVILDVVYNHVGMGGHFEAYSSHYLTDRHVTEWGKSFNFDGVSSGPVRDFISGNAAYWVRDFHIDGLRLDATQALIDDSDTHIIAEIVSAARAAAGHRSIYVLGENQPQDRRLVERPADGGYGLDALASDDFQHAARVAVTGHNDFYYRDYLGTPQELVSALKHGFLYQGQRSDMRNTVYGTDNLDTPADRVVHFLENHDQVANSAQGLRLSRLIAPERLRAITALLLLGPQTPCLFQGQEFGSTRAFSYFLGVTGDAARAVADGRRESLSNFSSVTDPEMSVRLPDPSAPDTFLASKLDWPELDRNRGVLALHRDLIALRRADRAFSQRHRRRIDGAVISDSALLIRYLTETSADQRLLLLNLGRDLNIGVVAEPLLAPPGGQKWVLQWSSEHPDYGGAGRRAFDTDKFSVLPGNTAILLRPEVRG</sequence>
<dbReference type="Proteomes" id="UP001217476">
    <property type="component" value="Chromosome"/>
</dbReference>
<evidence type="ECO:0000256" key="11">
    <source>
        <dbReference type="ARBA" id="ARBA00033284"/>
    </source>
</evidence>
<dbReference type="SUPFAM" id="SSF81296">
    <property type="entry name" value="E set domains"/>
    <property type="match status" value="1"/>
</dbReference>
<dbReference type="InterPro" id="IPR013783">
    <property type="entry name" value="Ig-like_fold"/>
</dbReference>
<dbReference type="GO" id="GO:0033942">
    <property type="term" value="F:4-alpha-D-(1-&gt;4)-alpha-D-glucanotrehalose trehalohydrolase activity"/>
    <property type="evidence" value="ECO:0007669"/>
    <property type="project" value="UniProtKB-EC"/>
</dbReference>
<evidence type="ECO:0000256" key="12">
    <source>
        <dbReference type="ARBA" id="ARBA00034013"/>
    </source>
</evidence>
<comment type="similarity">
    <text evidence="3 13">Belongs to the glycosyl hydrolase 13 family.</text>
</comment>
<dbReference type="CDD" id="cd02853">
    <property type="entry name" value="E_set_MTHase_like_N"/>
    <property type="match status" value="1"/>
</dbReference>
<protein>
    <recommendedName>
        <fullName evidence="5 13">Malto-oligosyltrehalose trehalohydrolase</fullName>
        <shortName evidence="13">MTHase</shortName>
        <ecNumber evidence="4 13">3.2.1.141</ecNumber>
    </recommendedName>
    <alternativeName>
        <fullName evidence="11 13">4-alpha-D-((1-&gt;4)-alpha-D-glucano)trehalose trehalohydrolase</fullName>
    </alternativeName>
    <alternativeName>
        <fullName evidence="10 13">Maltooligosyl trehalose trehalohydrolase</fullName>
    </alternativeName>
</protein>
<evidence type="ECO:0000256" key="2">
    <source>
        <dbReference type="ARBA" id="ARBA00005199"/>
    </source>
</evidence>
<dbReference type="InterPro" id="IPR012768">
    <property type="entry name" value="Trehalose_TreZ"/>
</dbReference>
<dbReference type="GO" id="GO:0005992">
    <property type="term" value="P:trehalose biosynthetic process"/>
    <property type="evidence" value="ECO:0007669"/>
    <property type="project" value="InterPro"/>
</dbReference>
<dbReference type="EC" id="3.2.1.141" evidence="4 13"/>
<evidence type="ECO:0000256" key="9">
    <source>
        <dbReference type="ARBA" id="ARBA00023295"/>
    </source>
</evidence>
<dbReference type="CDD" id="cd11325">
    <property type="entry name" value="AmyAc_GTHase"/>
    <property type="match status" value="1"/>
</dbReference>
<keyword evidence="9 13" id="KW-0326">Glycosidase</keyword>
<feature type="site" description="Transition state stabilizer" evidence="15">
    <location>
        <position position="386"/>
    </location>
</feature>
<dbReference type="InterPro" id="IPR014756">
    <property type="entry name" value="Ig_E-set"/>
</dbReference>
<dbReference type="Gene3D" id="2.60.40.10">
    <property type="entry name" value="Immunoglobulins"/>
    <property type="match status" value="1"/>
</dbReference>
<evidence type="ECO:0000259" key="16">
    <source>
        <dbReference type="SMART" id="SM00642"/>
    </source>
</evidence>
<evidence type="ECO:0000256" key="14">
    <source>
        <dbReference type="PIRSR" id="PIRSR006337-1"/>
    </source>
</evidence>
<evidence type="ECO:0000313" key="18">
    <source>
        <dbReference type="Proteomes" id="UP001217476"/>
    </source>
</evidence>
<dbReference type="PANTHER" id="PTHR43002">
    <property type="entry name" value="GLYCOGEN DEBRANCHING ENZYME"/>
    <property type="match status" value="1"/>
</dbReference>
<proteinExistence type="inferred from homology"/>
<dbReference type="SMART" id="SM00642">
    <property type="entry name" value="Aamy"/>
    <property type="match status" value="1"/>
</dbReference>
<evidence type="ECO:0000256" key="3">
    <source>
        <dbReference type="ARBA" id="ARBA00008061"/>
    </source>
</evidence>
<evidence type="ECO:0000256" key="6">
    <source>
        <dbReference type="ARBA" id="ARBA00022490"/>
    </source>
</evidence>